<dbReference type="Gene3D" id="3.40.630.40">
    <property type="entry name" value="Zn-dependent exopeptidases"/>
    <property type="match status" value="1"/>
</dbReference>
<dbReference type="Gene3D" id="2.60.40.10">
    <property type="entry name" value="Immunoglobulins"/>
    <property type="match status" value="1"/>
</dbReference>
<dbReference type="AlphaFoldDB" id="F3QUU9"/>
<evidence type="ECO:0000313" key="3">
    <source>
        <dbReference type="EMBL" id="EGG53199.1"/>
    </source>
</evidence>
<keyword evidence="4" id="KW-1185">Reference proteome</keyword>
<gene>
    <name evidence="3" type="ORF">HMPREF9442_01972</name>
</gene>
<sequence>MISMKKRLMVLAGAFLLGLSVYSQSGEKIVKAKLGDYFSDYQISYTTATDRCRIETVKVDASARTAEIYLNELFAGQSFSRDKVDEIYRAVKRLLPAPYNAYTIIIYGNGIPIEHLVTDMNGASSKVQKKWGKALYHGAPWVERMQRPYPITKGMQQRHLSVWASHGRYYKNDQKEWMWQRPYLYCTTEDLFTQTIVIPYLIPMLENAGAYVFTPRERDWQPHEVIVDNDTRDSGGTYSEHENKYVWENGGMGFAPLKQTYLDGENPFTDGTVRSTHTVTRKSQASEIRWTPNMPVSGRYAVYVSYVTLPTSVSDAHYVVRHQGVSTTFKVNQQMGGGTWVYLGTFDFDKDQPHSNYVSLSNLSNHRGTVTADAVRFGGGMGNIARGDSLQEVVSGFPRYLEGARYNAQWSGMPYSVYSGRNGTNDYSDDINVRSYMTNYLAGGSSYFPADSGLHVPIELAIALHSDAGIAPDSTFVGTLGIYTTDFNEGKFAAGMSRLASRELCDVVMTQVDEDLNRLYGQWKRRQMFDRNYSETREPQVPAMILEMLSHQNFRDMALGHDPAFKFNLARAIYKGVLKYTSYQHEAGYAVQPLPVTCFQTRLNPDEKEITLSWLPQQDELEPSGTPKGYIVYTRQGEHGYDNGTFVHEPRFSFRAEENVVYSFKVTAVNDGGESFPSEELSAMIAKNAFAKVLIIDGFQRVAGPQVIQTDSTRGFDLSADPGVPYMRSPGFCGRQIVFNTELNPKSAWGFSGNELEGKMITGNTFDHSRIHGEAIATAGKYSFASASRAAVEAQMVNLNEYNIVDLILGLQKNDGYSTRPYPSLTPVLCSALQEFTRMRGSLLVSGAYIARDQKQKENADFLRNTLKVDAYAPVTLDAYSQATGMNTTLHLYTELNSQHYAVTHADCLIPLPEAFSTLLYTPTNYSAAVAYQGEDYHAITLGFPFECIKYAADRDKVMGAFLSFLLSR</sequence>
<dbReference type="InterPro" id="IPR013783">
    <property type="entry name" value="Ig-like_fold"/>
</dbReference>
<dbReference type="CDD" id="cd00063">
    <property type="entry name" value="FN3"/>
    <property type="match status" value="1"/>
</dbReference>
<feature type="chain" id="PRO_5003300927" evidence="1">
    <location>
        <begin position="26"/>
        <end position="969"/>
    </location>
</feature>
<proteinExistence type="predicted"/>
<keyword evidence="1" id="KW-0732">Signal</keyword>
<dbReference type="PROSITE" id="PS50853">
    <property type="entry name" value="FN3"/>
    <property type="match status" value="1"/>
</dbReference>
<dbReference type="RefSeq" id="WP_008627545.1">
    <property type="nucleotide sequence ID" value="NZ_GL883856.1"/>
</dbReference>
<comment type="caution">
    <text evidence="3">The sequence shown here is derived from an EMBL/GenBank/DDBJ whole genome shotgun (WGS) entry which is preliminary data.</text>
</comment>
<dbReference type="Proteomes" id="UP000005546">
    <property type="component" value="Unassembled WGS sequence"/>
</dbReference>
<dbReference type="HOGENOM" id="CLU_014520_0_0_10"/>
<evidence type="ECO:0000313" key="4">
    <source>
        <dbReference type="Proteomes" id="UP000005546"/>
    </source>
</evidence>
<dbReference type="InterPro" id="IPR003961">
    <property type="entry name" value="FN3_dom"/>
</dbReference>
<dbReference type="STRING" id="762982.HMPREF9442_01972"/>
<dbReference type="InterPro" id="IPR036116">
    <property type="entry name" value="FN3_sf"/>
</dbReference>
<dbReference type="SUPFAM" id="SSF49265">
    <property type="entry name" value="Fibronectin type III"/>
    <property type="match status" value="1"/>
</dbReference>
<evidence type="ECO:0000256" key="1">
    <source>
        <dbReference type="SAM" id="SignalP"/>
    </source>
</evidence>
<dbReference type="Pfam" id="PF25275">
    <property type="entry name" value="Golvesin_C"/>
    <property type="match status" value="1"/>
</dbReference>
<dbReference type="InterPro" id="IPR033803">
    <property type="entry name" value="CBD-like_Golvesin-Xly"/>
</dbReference>
<dbReference type="eggNOG" id="COG0860">
    <property type="taxonomic scope" value="Bacteria"/>
</dbReference>
<feature type="domain" description="Fibronectin type-III" evidence="2">
    <location>
        <begin position="592"/>
        <end position="688"/>
    </location>
</feature>
<reference evidence="3 4" key="1">
    <citation type="submission" date="2011-02" db="EMBL/GenBank/DDBJ databases">
        <authorList>
            <person name="Weinstock G."/>
            <person name="Sodergren E."/>
            <person name="Clifton S."/>
            <person name="Fulton L."/>
            <person name="Fulton B."/>
            <person name="Courtney L."/>
            <person name="Fronick C."/>
            <person name="Harrison M."/>
            <person name="Strong C."/>
            <person name="Farmer C."/>
            <person name="Delahaunty K."/>
            <person name="Markovic C."/>
            <person name="Hall O."/>
            <person name="Minx P."/>
            <person name="Tomlinson C."/>
            <person name="Mitreva M."/>
            <person name="Hou S."/>
            <person name="Chen J."/>
            <person name="Wollam A."/>
            <person name="Pepin K.H."/>
            <person name="Johnson M."/>
            <person name="Bhonagiri V."/>
            <person name="Zhang X."/>
            <person name="Suruliraj S."/>
            <person name="Warren W."/>
            <person name="Chinwalla A."/>
            <person name="Mardis E.R."/>
            <person name="Wilson R.K."/>
        </authorList>
    </citation>
    <scope>NUCLEOTIDE SEQUENCE [LARGE SCALE GENOMIC DNA]</scope>
    <source>
        <strain evidence="3 4">YIT 11841</strain>
    </source>
</reference>
<protein>
    <submittedName>
        <fullName evidence="3">Fibronectin type III domain protein</fullName>
    </submittedName>
</protein>
<name>F3QUU9_9BACT</name>
<evidence type="ECO:0000259" key="2">
    <source>
        <dbReference type="PROSITE" id="PS50853"/>
    </source>
</evidence>
<organism evidence="3 4">
    <name type="scientific">Paraprevotella xylaniphila YIT 11841</name>
    <dbReference type="NCBI Taxonomy" id="762982"/>
    <lineage>
        <taxon>Bacteria</taxon>
        <taxon>Pseudomonadati</taxon>
        <taxon>Bacteroidota</taxon>
        <taxon>Bacteroidia</taxon>
        <taxon>Bacteroidales</taxon>
        <taxon>Prevotellaceae</taxon>
        <taxon>Paraprevotella</taxon>
    </lineage>
</organism>
<dbReference type="SUPFAM" id="SSF53187">
    <property type="entry name" value="Zn-dependent exopeptidases"/>
    <property type="match status" value="1"/>
</dbReference>
<accession>F3QUU9</accession>
<dbReference type="OrthoDB" id="719733at2"/>
<feature type="signal peptide" evidence="1">
    <location>
        <begin position="1"/>
        <end position="25"/>
    </location>
</feature>
<dbReference type="EMBL" id="AFBR01000056">
    <property type="protein sequence ID" value="EGG53199.1"/>
    <property type="molecule type" value="Genomic_DNA"/>
</dbReference>